<dbReference type="Pfam" id="PF02321">
    <property type="entry name" value="OEP"/>
    <property type="match status" value="2"/>
</dbReference>
<protein>
    <submittedName>
        <fullName evidence="3">Outer membrane protein</fullName>
    </submittedName>
</protein>
<dbReference type="PANTHER" id="PTHR30203">
    <property type="entry name" value="OUTER MEMBRANE CATION EFFLUX PROTEIN"/>
    <property type="match status" value="1"/>
</dbReference>
<dbReference type="STRING" id="926566.Terro_1935"/>
<dbReference type="RefSeq" id="WP_014785791.1">
    <property type="nucleotide sequence ID" value="NC_018014.1"/>
</dbReference>
<sequence length="419" mass="45353">MKSLILSGSLLLQAVAFAQTAAPPSASAPGQPLTISQAVDYARLHSPGLQGLQAHVSAVQALEITAGLRLNPSIVGEGTQNTLSNTDPNGPPFYGIGLQRVFETGGKRSLRLDAARANTGVASAQFDDQRRSLDFAVRIAFTRMLQAKLALAIANDNLAGYRRTVDLMKVRLDVGDVDRTDFDRIELQLAGFENDQTNAQLNLTQASEQLQLLLGEPHGLTSFDITGTLDLPQLASTEKQLEDAAIAARPDLLAASRQVRANEAAIRLANANGKTDPQFGVEYEHSGTGSTGGFNLQIPLRIFDHNQGEQERTRREAESSRLLLQQQVNQVISDVDQAYAAYQAAVVQNARYQTKYLAEAAHVRDNLEFAYRNGNATLLDYLSALQDYRLTNLAALNAQATAQTALHQLSYATATEVNP</sequence>
<dbReference type="Proteomes" id="UP000006056">
    <property type="component" value="Chromosome"/>
</dbReference>
<evidence type="ECO:0000256" key="2">
    <source>
        <dbReference type="SAM" id="SignalP"/>
    </source>
</evidence>
<keyword evidence="2" id="KW-0732">Signal</keyword>
<dbReference type="OrthoDB" id="9791261at2"/>
<feature type="signal peptide" evidence="2">
    <location>
        <begin position="1"/>
        <end position="18"/>
    </location>
</feature>
<comment type="similarity">
    <text evidence="1">Belongs to the outer membrane factor (OMF) (TC 1.B.17) family.</text>
</comment>
<dbReference type="InterPro" id="IPR003423">
    <property type="entry name" value="OMP_efflux"/>
</dbReference>
<organism evidence="3 4">
    <name type="scientific">Terriglobus roseus (strain DSM 18391 / NRRL B-41598 / KBS 63)</name>
    <dbReference type="NCBI Taxonomy" id="926566"/>
    <lineage>
        <taxon>Bacteria</taxon>
        <taxon>Pseudomonadati</taxon>
        <taxon>Acidobacteriota</taxon>
        <taxon>Terriglobia</taxon>
        <taxon>Terriglobales</taxon>
        <taxon>Acidobacteriaceae</taxon>
        <taxon>Terriglobus</taxon>
    </lineage>
</organism>
<evidence type="ECO:0000313" key="4">
    <source>
        <dbReference type="Proteomes" id="UP000006056"/>
    </source>
</evidence>
<dbReference type="InterPro" id="IPR010131">
    <property type="entry name" value="MdtP/NodT-like"/>
</dbReference>
<accession>I3ZG54</accession>
<name>I3ZG54_TERRK</name>
<dbReference type="Gene3D" id="1.20.1600.10">
    <property type="entry name" value="Outer membrane efflux proteins (OEP)"/>
    <property type="match status" value="1"/>
</dbReference>
<dbReference type="eggNOG" id="COG1538">
    <property type="taxonomic scope" value="Bacteria"/>
</dbReference>
<dbReference type="HOGENOM" id="CLU_012817_14_4_0"/>
<dbReference type="PANTHER" id="PTHR30203:SF24">
    <property type="entry name" value="BLR4935 PROTEIN"/>
    <property type="match status" value="1"/>
</dbReference>
<evidence type="ECO:0000256" key="1">
    <source>
        <dbReference type="ARBA" id="ARBA00007613"/>
    </source>
</evidence>
<dbReference type="KEGG" id="trs:Terro_1935"/>
<gene>
    <name evidence="3" type="ordered locus">Terro_1935</name>
</gene>
<feature type="chain" id="PRO_5003684041" evidence="2">
    <location>
        <begin position="19"/>
        <end position="419"/>
    </location>
</feature>
<proteinExistence type="inferred from homology"/>
<reference evidence="3 4" key="1">
    <citation type="submission" date="2012-06" db="EMBL/GenBank/DDBJ databases">
        <title>Complete genome of Terriglobus roseus DSM 18391.</title>
        <authorList>
            <consortium name="US DOE Joint Genome Institute (JGI-PGF)"/>
            <person name="Lucas S."/>
            <person name="Copeland A."/>
            <person name="Lapidus A."/>
            <person name="Glavina del Rio T."/>
            <person name="Dalin E."/>
            <person name="Tice H."/>
            <person name="Bruce D."/>
            <person name="Goodwin L."/>
            <person name="Pitluck S."/>
            <person name="Peters L."/>
            <person name="Mikhailova N."/>
            <person name="Munk A.C.C."/>
            <person name="Kyrpides N."/>
            <person name="Mavromatis K."/>
            <person name="Ivanova N."/>
            <person name="Brettin T."/>
            <person name="Detter J.C."/>
            <person name="Han C."/>
            <person name="Larimer F."/>
            <person name="Land M."/>
            <person name="Hauser L."/>
            <person name="Markowitz V."/>
            <person name="Cheng J.-F."/>
            <person name="Hugenholtz P."/>
            <person name="Woyke T."/>
            <person name="Wu D."/>
            <person name="Brambilla E."/>
            <person name="Klenk H.-P."/>
            <person name="Eisen J.A."/>
        </authorList>
    </citation>
    <scope>NUCLEOTIDE SEQUENCE [LARGE SCALE GENOMIC DNA]</scope>
    <source>
        <strain evidence="4">DSM 18391 / NRRL B-41598 / KBS 63</strain>
    </source>
</reference>
<evidence type="ECO:0000313" key="3">
    <source>
        <dbReference type="EMBL" id="AFL88222.1"/>
    </source>
</evidence>
<keyword evidence="4" id="KW-1185">Reference proteome</keyword>
<dbReference type="EMBL" id="CP003379">
    <property type="protein sequence ID" value="AFL88222.1"/>
    <property type="molecule type" value="Genomic_DNA"/>
</dbReference>
<dbReference type="GO" id="GO:0015562">
    <property type="term" value="F:efflux transmembrane transporter activity"/>
    <property type="evidence" value="ECO:0007669"/>
    <property type="project" value="InterPro"/>
</dbReference>
<dbReference type="AlphaFoldDB" id="I3ZG54"/>
<dbReference type="SUPFAM" id="SSF56954">
    <property type="entry name" value="Outer membrane efflux proteins (OEP)"/>
    <property type="match status" value="1"/>
</dbReference>